<dbReference type="EMBL" id="KY000026">
    <property type="protein sequence ID" value="ASK40891.1"/>
    <property type="molecule type" value="Genomic_DNA"/>
</dbReference>
<reference evidence="3" key="1">
    <citation type="submission" date="2016-10" db="EMBL/GenBank/DDBJ databases">
        <title>Agrobacterium Ti plasmids: Classification based on T-DNA and Vir regions organization.</title>
        <authorList>
            <person name="Nabi N."/>
            <person name="Vial L."/>
            <person name="Ben Hafsa A."/>
            <person name="Chapulliot D."/>
            <person name="Berard A."/>
            <person name="Chauveau A."/>
            <person name="Le Paslier M.-C."/>
            <person name="Harzallah Skhiri F."/>
            <person name="Brunel D."/>
            <person name="Nesme X."/>
            <person name="Chaouachi M."/>
        </authorList>
    </citation>
    <scope>NUCLEOTIDE SEQUENCE</scope>
    <source>
        <strain evidence="1">AR125</strain>
        <strain evidence="2">CFBP1873</strain>
        <strain evidence="3">CFBP5499</strain>
        <plasmid evidence="1">pTi_AR125</plasmid>
        <plasmid evidence="2">pTi_CFBP1873</plasmid>
        <plasmid evidence="3">pTi_CFBP5499</plasmid>
    </source>
</reference>
<dbReference type="Pfam" id="PF17413">
    <property type="entry name" value="VirB7"/>
    <property type="match status" value="1"/>
</dbReference>
<geneLocation type="plasmid" evidence="1">
    <name>pTi_AR125</name>
</geneLocation>
<protein>
    <submittedName>
        <fullName evidence="3">Type IV secretion system lipoprotein VirB7</fullName>
    </submittedName>
</protein>
<organism evidence="3">
    <name type="scientific">Agrobacterium genomosp. 6</name>
    <dbReference type="NCBI Taxonomy" id="1183411"/>
    <lineage>
        <taxon>Bacteria</taxon>
        <taxon>Pseudomonadati</taxon>
        <taxon>Pseudomonadota</taxon>
        <taxon>Alphaproteobacteria</taxon>
        <taxon>Hyphomicrobiales</taxon>
        <taxon>Rhizobiaceae</taxon>
        <taxon>Rhizobium/Agrobacterium group</taxon>
        <taxon>Agrobacterium</taxon>
        <taxon>Agrobacterium tumefaciens complex</taxon>
    </lineage>
</organism>
<dbReference type="EMBL" id="KY000029">
    <property type="protein sequence ID" value="ASK41452.1"/>
    <property type="molecule type" value="Genomic_DNA"/>
</dbReference>
<dbReference type="InterPro" id="IPR035545">
    <property type="entry name" value="VirB7"/>
</dbReference>
<proteinExistence type="predicted"/>
<sequence>MKYCLLCLVVALSGCQTNDTLASCKGPIFPLNVGRWQPTPSDLQLGNSGGRYDGA</sequence>
<geneLocation type="plasmid" evidence="3">
    <name>pTi_CFBP5499</name>
</geneLocation>
<evidence type="ECO:0000313" key="3">
    <source>
        <dbReference type="EMBL" id="ASK41452.1"/>
    </source>
</evidence>
<evidence type="ECO:0000313" key="1">
    <source>
        <dbReference type="EMBL" id="ASK40689.1"/>
    </source>
</evidence>
<name>A0A2Z2PIP2_9HYPH</name>
<dbReference type="NCBIfam" id="NF010433">
    <property type="entry name" value="PRK13859.1"/>
    <property type="match status" value="1"/>
</dbReference>
<evidence type="ECO:0000313" key="2">
    <source>
        <dbReference type="EMBL" id="ASK40891.1"/>
    </source>
</evidence>
<accession>A0A2Z2PIP2</accession>
<dbReference type="RefSeq" id="WP_012478077.1">
    <property type="nucleotide sequence ID" value="NZ_KY000026.1"/>
</dbReference>
<dbReference type="PROSITE" id="PS51257">
    <property type="entry name" value="PROKAR_LIPOPROTEIN"/>
    <property type="match status" value="1"/>
</dbReference>
<geneLocation type="plasmid" evidence="2">
    <name>pTi_CFBP1873</name>
</geneLocation>
<keyword evidence="3" id="KW-0614">Plasmid</keyword>
<dbReference type="AlphaFoldDB" id="A0A2Z2PIP2"/>
<keyword evidence="3" id="KW-0449">Lipoprotein</keyword>
<dbReference type="EMBL" id="KY000025">
    <property type="protein sequence ID" value="ASK40689.1"/>
    <property type="molecule type" value="Genomic_DNA"/>
</dbReference>